<dbReference type="Proteomes" id="UP000054097">
    <property type="component" value="Unassembled WGS sequence"/>
</dbReference>
<dbReference type="AlphaFoldDB" id="A0A0C2W7P7"/>
<name>A0A0C2W7P7_SERVB</name>
<evidence type="ECO:0000313" key="1">
    <source>
        <dbReference type="EMBL" id="KIM22473.1"/>
    </source>
</evidence>
<reference evidence="1 2" key="1">
    <citation type="submission" date="2014-04" db="EMBL/GenBank/DDBJ databases">
        <authorList>
            <consortium name="DOE Joint Genome Institute"/>
            <person name="Kuo A."/>
            <person name="Zuccaro A."/>
            <person name="Kohler A."/>
            <person name="Nagy L.G."/>
            <person name="Floudas D."/>
            <person name="Copeland A."/>
            <person name="Barry K.W."/>
            <person name="Cichocki N."/>
            <person name="Veneault-Fourrey C."/>
            <person name="LaButti K."/>
            <person name="Lindquist E.A."/>
            <person name="Lipzen A."/>
            <person name="Lundell T."/>
            <person name="Morin E."/>
            <person name="Murat C."/>
            <person name="Sun H."/>
            <person name="Tunlid A."/>
            <person name="Henrissat B."/>
            <person name="Grigoriev I.V."/>
            <person name="Hibbett D.S."/>
            <person name="Martin F."/>
            <person name="Nordberg H.P."/>
            <person name="Cantor M.N."/>
            <person name="Hua S.X."/>
        </authorList>
    </citation>
    <scope>NUCLEOTIDE SEQUENCE [LARGE SCALE GENOMIC DNA]</scope>
    <source>
        <strain evidence="1 2">MAFF 305830</strain>
    </source>
</reference>
<dbReference type="GO" id="GO:0004608">
    <property type="term" value="F:phosphatidylethanolamine N-methyltransferase activity"/>
    <property type="evidence" value="ECO:0007669"/>
    <property type="project" value="TreeGrafter"/>
</dbReference>
<reference evidence="2" key="2">
    <citation type="submission" date="2015-01" db="EMBL/GenBank/DDBJ databases">
        <title>Evolutionary Origins and Diversification of the Mycorrhizal Mutualists.</title>
        <authorList>
            <consortium name="DOE Joint Genome Institute"/>
            <consortium name="Mycorrhizal Genomics Consortium"/>
            <person name="Kohler A."/>
            <person name="Kuo A."/>
            <person name="Nagy L.G."/>
            <person name="Floudas D."/>
            <person name="Copeland A."/>
            <person name="Barry K.W."/>
            <person name="Cichocki N."/>
            <person name="Veneault-Fourrey C."/>
            <person name="LaButti K."/>
            <person name="Lindquist E.A."/>
            <person name="Lipzen A."/>
            <person name="Lundell T."/>
            <person name="Morin E."/>
            <person name="Murat C."/>
            <person name="Riley R."/>
            <person name="Ohm R."/>
            <person name="Sun H."/>
            <person name="Tunlid A."/>
            <person name="Henrissat B."/>
            <person name="Grigoriev I.V."/>
            <person name="Hibbett D.S."/>
            <person name="Martin F."/>
        </authorList>
    </citation>
    <scope>NUCLEOTIDE SEQUENCE [LARGE SCALE GENOMIC DNA]</scope>
    <source>
        <strain evidence="2">MAFF 305830</strain>
    </source>
</reference>
<sequence length="279" mass="31899">KYMISAIPNNPDGQLRFHWGQPIPILWKAPLTHSRRDWMGIYKDGANLSPVTHIDSLGLWVPVHEEEWDGDTARPPRDHDESEMTETGELVFKGFTLPWQVGEYELRYHLDEKFQMVSEIRHIEIFLDPPEGLTFAEIHEWLQRIVCLALDSDPALMPRSALAPSDKFTRKMSHSTMSSLSESAASPDASLPFSDEPESLFINSPTEDASFDNESNTFSSASQHFLDDDFQFWSDAFGRKTMSQARRIAYAVQEALRVSLELQDIMENPNITSLTRRVL</sequence>
<accession>A0A0C2W7P7</accession>
<protein>
    <submittedName>
        <fullName evidence="1">Uncharacterized protein</fullName>
    </submittedName>
</protein>
<dbReference type="OrthoDB" id="4583at2759"/>
<evidence type="ECO:0000313" key="2">
    <source>
        <dbReference type="Proteomes" id="UP000054097"/>
    </source>
</evidence>
<feature type="non-terminal residue" evidence="1">
    <location>
        <position position="1"/>
    </location>
</feature>
<dbReference type="HOGENOM" id="CLU_005987_2_1_1"/>
<dbReference type="PANTHER" id="PTHR32138:SF0">
    <property type="entry name" value="PHOSPHATIDYLETHANOLAMINE N-METHYLTRANSFERASE"/>
    <property type="match status" value="1"/>
</dbReference>
<dbReference type="EMBL" id="KN824355">
    <property type="protein sequence ID" value="KIM22473.1"/>
    <property type="molecule type" value="Genomic_DNA"/>
</dbReference>
<proteinExistence type="predicted"/>
<organism evidence="1 2">
    <name type="scientific">Serendipita vermifera MAFF 305830</name>
    <dbReference type="NCBI Taxonomy" id="933852"/>
    <lineage>
        <taxon>Eukaryota</taxon>
        <taxon>Fungi</taxon>
        <taxon>Dikarya</taxon>
        <taxon>Basidiomycota</taxon>
        <taxon>Agaricomycotina</taxon>
        <taxon>Agaricomycetes</taxon>
        <taxon>Sebacinales</taxon>
        <taxon>Serendipitaceae</taxon>
        <taxon>Serendipita</taxon>
    </lineage>
</organism>
<feature type="non-terminal residue" evidence="1">
    <location>
        <position position="279"/>
    </location>
</feature>
<dbReference type="PANTHER" id="PTHR32138">
    <property type="entry name" value="PHOSPHATIDYLETHANOLAMINE N-METHYLTRANSFERASE"/>
    <property type="match status" value="1"/>
</dbReference>
<gene>
    <name evidence="1" type="ORF">M408DRAFT_42880</name>
</gene>
<keyword evidence="2" id="KW-1185">Reference proteome</keyword>
<dbReference type="STRING" id="933852.A0A0C2W7P7"/>
<dbReference type="GO" id="GO:0006656">
    <property type="term" value="P:phosphatidylcholine biosynthetic process"/>
    <property type="evidence" value="ECO:0007669"/>
    <property type="project" value="TreeGrafter"/>
</dbReference>